<reference evidence="11" key="1">
    <citation type="submission" date="2021-04" db="EMBL/GenBank/DDBJ databases">
        <authorList>
            <person name="Tunstrom K."/>
        </authorList>
    </citation>
    <scope>NUCLEOTIDE SEQUENCE</scope>
</reference>
<dbReference type="SMART" id="SM00614">
    <property type="entry name" value="ZnF_BED"/>
    <property type="match status" value="1"/>
</dbReference>
<organism evidence="11 12">
    <name type="scientific">Parnassius apollo</name>
    <name type="common">Apollo butterfly</name>
    <name type="synonym">Papilio apollo</name>
    <dbReference type="NCBI Taxonomy" id="110799"/>
    <lineage>
        <taxon>Eukaryota</taxon>
        <taxon>Metazoa</taxon>
        <taxon>Ecdysozoa</taxon>
        <taxon>Arthropoda</taxon>
        <taxon>Hexapoda</taxon>
        <taxon>Insecta</taxon>
        <taxon>Pterygota</taxon>
        <taxon>Neoptera</taxon>
        <taxon>Endopterygota</taxon>
        <taxon>Lepidoptera</taxon>
        <taxon>Glossata</taxon>
        <taxon>Ditrysia</taxon>
        <taxon>Papilionoidea</taxon>
        <taxon>Papilionidae</taxon>
        <taxon>Parnassiinae</taxon>
        <taxon>Parnassini</taxon>
        <taxon>Parnassius</taxon>
        <taxon>Parnassius</taxon>
    </lineage>
</organism>
<feature type="region of interest" description="Disordered" evidence="9">
    <location>
        <begin position="629"/>
        <end position="649"/>
    </location>
</feature>
<keyword evidence="3 8" id="KW-0863">Zinc-finger</keyword>
<dbReference type="OrthoDB" id="117690at2759"/>
<evidence type="ECO:0000256" key="7">
    <source>
        <dbReference type="ARBA" id="ARBA00023242"/>
    </source>
</evidence>
<name>A0A8S3XHJ6_PARAO</name>
<dbReference type="PANTHER" id="PTHR46481:SF10">
    <property type="entry name" value="ZINC FINGER BED DOMAIN-CONTAINING PROTEIN 39"/>
    <property type="match status" value="1"/>
</dbReference>
<evidence type="ECO:0000256" key="5">
    <source>
        <dbReference type="ARBA" id="ARBA00023015"/>
    </source>
</evidence>
<dbReference type="InterPro" id="IPR052035">
    <property type="entry name" value="ZnF_BED_domain_contain"/>
</dbReference>
<feature type="domain" description="BED-type" evidence="10">
    <location>
        <begin position="5"/>
        <end position="60"/>
    </location>
</feature>
<dbReference type="Pfam" id="PF02892">
    <property type="entry name" value="zf-BED"/>
    <property type="match status" value="1"/>
</dbReference>
<accession>A0A8S3XHJ6</accession>
<evidence type="ECO:0000256" key="4">
    <source>
        <dbReference type="ARBA" id="ARBA00022833"/>
    </source>
</evidence>
<keyword evidence="2" id="KW-0479">Metal-binding</keyword>
<keyword evidence="7" id="KW-0539">Nucleus</keyword>
<gene>
    <name evidence="11" type="ORF">PAPOLLO_LOCUS17998</name>
</gene>
<keyword evidence="12" id="KW-1185">Reference proteome</keyword>
<evidence type="ECO:0000256" key="9">
    <source>
        <dbReference type="SAM" id="MobiDB-lite"/>
    </source>
</evidence>
<proteinExistence type="predicted"/>
<evidence type="ECO:0000256" key="6">
    <source>
        <dbReference type="ARBA" id="ARBA00023163"/>
    </source>
</evidence>
<keyword evidence="6" id="KW-0804">Transcription</keyword>
<sequence length="649" mass="74123">MSSSAKRSGVWKYFVEVDKNKSKCNLCGVQLSRGGMGKTATTSSMKRHLQTKHKSEYEEVFGTTSIASSSKEFVSQSSQSQVSGFLKQPSLEDMLEKKKLWDINDSRAKRCHYLIGEMIAVDNEPFSIVESHVGFRRFVNNILPQYEIPSRIYFSENVIPDIYNKVVNNIKSRLAPVNHISFTTDMWTCQTNKTCFLSCTAHWLEESYMLGHAVLDIKVFPESHTAENIKKSLLDSVSDWNIPATKVRAVVHDNAANITKGVKDANFPSFRCFIHTLQLVINDAIDANTSVKETISAARRIVTHFNHSGYNKLHEIQEELGLPKKKLHQDVITRWNSTYYLLERIIEQRRAISVYFAESRNLNFENLSSDQWEIVLQLIILLKPFEEVTKITSSTYSPISDVIPHAVTLMRYLRKEELSEKTYQVDDFRNALVSNMNKVTRFNLEYLFENRTYLLSTFLDPRYKINFYNAYQADQARKAVLREALKISLDTEDDELVIDAEPAEKKARMIDRDHTASEAHNLFWECFEEAADASTSYQPNDPKNSAAAESRRLLSTTEIADALEALEEVEDIQGIDVYIDSPCNGEISDGDSGEEDCCDFDRLNRHQLLAPAELVIHTSKDDQHVEIEAIEPEISSSTPAKTRRMPKKS</sequence>
<evidence type="ECO:0000313" key="12">
    <source>
        <dbReference type="Proteomes" id="UP000691718"/>
    </source>
</evidence>
<evidence type="ECO:0000256" key="1">
    <source>
        <dbReference type="ARBA" id="ARBA00004123"/>
    </source>
</evidence>
<evidence type="ECO:0000256" key="2">
    <source>
        <dbReference type="ARBA" id="ARBA00022723"/>
    </source>
</evidence>
<dbReference type="InterPro" id="IPR003656">
    <property type="entry name" value="Znf_BED"/>
</dbReference>
<comment type="caution">
    <text evidence="11">The sequence shown here is derived from an EMBL/GenBank/DDBJ whole genome shotgun (WGS) entry which is preliminary data.</text>
</comment>
<dbReference type="EMBL" id="CAJQZP010001153">
    <property type="protein sequence ID" value="CAG5023594.1"/>
    <property type="molecule type" value="Genomic_DNA"/>
</dbReference>
<dbReference type="Proteomes" id="UP000691718">
    <property type="component" value="Unassembled WGS sequence"/>
</dbReference>
<evidence type="ECO:0000256" key="3">
    <source>
        <dbReference type="ARBA" id="ARBA00022771"/>
    </source>
</evidence>
<evidence type="ECO:0000256" key="8">
    <source>
        <dbReference type="PROSITE-ProRule" id="PRU00027"/>
    </source>
</evidence>
<evidence type="ECO:0000313" key="11">
    <source>
        <dbReference type="EMBL" id="CAG5023594.1"/>
    </source>
</evidence>
<dbReference type="PROSITE" id="PS50808">
    <property type="entry name" value="ZF_BED"/>
    <property type="match status" value="1"/>
</dbReference>
<dbReference type="GO" id="GO:0008270">
    <property type="term" value="F:zinc ion binding"/>
    <property type="evidence" value="ECO:0007669"/>
    <property type="project" value="UniProtKB-KW"/>
</dbReference>
<protein>
    <submittedName>
        <fullName evidence="11">(apollo) hypothetical protein</fullName>
    </submittedName>
</protein>
<comment type="subcellular location">
    <subcellularLocation>
        <location evidence="1">Nucleus</location>
    </subcellularLocation>
</comment>
<dbReference type="PANTHER" id="PTHR46481">
    <property type="entry name" value="ZINC FINGER BED DOMAIN-CONTAINING PROTEIN 4"/>
    <property type="match status" value="1"/>
</dbReference>
<dbReference type="GO" id="GO:0005634">
    <property type="term" value="C:nucleus"/>
    <property type="evidence" value="ECO:0007669"/>
    <property type="project" value="UniProtKB-SubCell"/>
</dbReference>
<dbReference type="GO" id="GO:0003677">
    <property type="term" value="F:DNA binding"/>
    <property type="evidence" value="ECO:0007669"/>
    <property type="project" value="InterPro"/>
</dbReference>
<evidence type="ECO:0000259" key="10">
    <source>
        <dbReference type="PROSITE" id="PS50808"/>
    </source>
</evidence>
<keyword evidence="5" id="KW-0805">Transcription regulation</keyword>
<dbReference type="AlphaFoldDB" id="A0A8S3XHJ6"/>
<keyword evidence="4" id="KW-0862">Zinc</keyword>